<evidence type="ECO:0000256" key="2">
    <source>
        <dbReference type="ARBA" id="ARBA00022525"/>
    </source>
</evidence>
<dbReference type="PROSITE" id="PS50292">
    <property type="entry name" value="PEROXIDASE_3"/>
    <property type="match status" value="1"/>
</dbReference>
<keyword evidence="5" id="KW-0472">Membrane</keyword>
<dbReference type="EMBL" id="SEYY01024036">
    <property type="protein sequence ID" value="KAB7494437.1"/>
    <property type="molecule type" value="Genomic_DNA"/>
</dbReference>
<dbReference type="PANTHER" id="PTHR11475:SF4">
    <property type="entry name" value="CHORION PEROXIDASE"/>
    <property type="match status" value="1"/>
</dbReference>
<keyword evidence="3" id="KW-0575">Peroxidase</keyword>
<gene>
    <name evidence="6" type="primary">Pxn_0</name>
    <name evidence="6" type="ORF">Anas_06772</name>
</gene>
<organism evidence="6 7">
    <name type="scientific">Armadillidium nasatum</name>
    <dbReference type="NCBI Taxonomy" id="96803"/>
    <lineage>
        <taxon>Eukaryota</taxon>
        <taxon>Metazoa</taxon>
        <taxon>Ecdysozoa</taxon>
        <taxon>Arthropoda</taxon>
        <taxon>Crustacea</taxon>
        <taxon>Multicrustacea</taxon>
        <taxon>Malacostraca</taxon>
        <taxon>Eumalacostraca</taxon>
        <taxon>Peracarida</taxon>
        <taxon>Isopoda</taxon>
        <taxon>Oniscidea</taxon>
        <taxon>Crinocheta</taxon>
        <taxon>Armadillidiidae</taxon>
        <taxon>Armadillidium</taxon>
    </lineage>
</organism>
<dbReference type="GO" id="GO:0020037">
    <property type="term" value="F:heme binding"/>
    <property type="evidence" value="ECO:0007669"/>
    <property type="project" value="InterPro"/>
</dbReference>
<keyword evidence="5" id="KW-1133">Transmembrane helix</keyword>
<accession>A0A5N5SKD3</accession>
<evidence type="ECO:0000256" key="5">
    <source>
        <dbReference type="SAM" id="Phobius"/>
    </source>
</evidence>
<proteinExistence type="predicted"/>
<evidence type="ECO:0000256" key="3">
    <source>
        <dbReference type="ARBA" id="ARBA00022559"/>
    </source>
</evidence>
<dbReference type="SUPFAM" id="SSF48113">
    <property type="entry name" value="Heme-dependent peroxidases"/>
    <property type="match status" value="1"/>
</dbReference>
<keyword evidence="7" id="KW-1185">Reference proteome</keyword>
<keyword evidence="4" id="KW-0325">Glycoprotein</keyword>
<comment type="subcellular location">
    <subcellularLocation>
        <location evidence="1">Secreted</location>
    </subcellularLocation>
</comment>
<dbReference type="InterPro" id="IPR037120">
    <property type="entry name" value="Haem_peroxidase_sf_animal"/>
</dbReference>
<dbReference type="InterPro" id="IPR010255">
    <property type="entry name" value="Haem_peroxidase_sf"/>
</dbReference>
<dbReference type="GO" id="GO:0006979">
    <property type="term" value="P:response to oxidative stress"/>
    <property type="evidence" value="ECO:0007669"/>
    <property type="project" value="InterPro"/>
</dbReference>
<keyword evidence="3" id="KW-0560">Oxidoreductase</keyword>
<evidence type="ECO:0000256" key="4">
    <source>
        <dbReference type="ARBA" id="ARBA00023180"/>
    </source>
</evidence>
<dbReference type="PANTHER" id="PTHR11475">
    <property type="entry name" value="OXIDASE/PEROXIDASE"/>
    <property type="match status" value="1"/>
</dbReference>
<protein>
    <submittedName>
        <fullName evidence="6">Peroxidasin</fullName>
    </submittedName>
</protein>
<dbReference type="AlphaFoldDB" id="A0A5N5SKD3"/>
<dbReference type="InterPro" id="IPR019791">
    <property type="entry name" value="Haem_peroxidase_animal"/>
</dbReference>
<dbReference type="Pfam" id="PF03098">
    <property type="entry name" value="An_peroxidase"/>
    <property type="match status" value="1"/>
</dbReference>
<evidence type="ECO:0000256" key="1">
    <source>
        <dbReference type="ARBA" id="ARBA00004613"/>
    </source>
</evidence>
<dbReference type="Proteomes" id="UP000326759">
    <property type="component" value="Unassembled WGS sequence"/>
</dbReference>
<evidence type="ECO:0000313" key="6">
    <source>
        <dbReference type="EMBL" id="KAB7494437.1"/>
    </source>
</evidence>
<dbReference type="OrthoDB" id="6417353at2759"/>
<name>A0A5N5SKD3_9CRUS</name>
<keyword evidence="2" id="KW-0964">Secreted</keyword>
<feature type="transmembrane region" description="Helical" evidence="5">
    <location>
        <begin position="586"/>
        <end position="606"/>
    </location>
</feature>
<feature type="transmembrane region" description="Helical" evidence="5">
    <location>
        <begin position="503"/>
        <end position="532"/>
    </location>
</feature>
<keyword evidence="5" id="KW-0812">Transmembrane</keyword>
<sequence length="645" mass="74418">MQMSFICEIQQKCLIFLTALIASSVSDSPSLLYSSNLNIYAEEFRSPEWAGTRHKRQVEVCFPPILCDSNPYVNIYRTADGTCNNLMNPYWGASNIPFIRRIPRDPPGDDFRCPLCPKPRNVSSTINAVLPPGQKDRITLMVMQWGQLTDHDMLFTPEDEDPACCEDFRTPQPTSPSCFPIDVIGDSFYGSFDPPLTCLPFEGTDRETINERTIYLDASTVYGSTEAEQIELRAFFGGRLKIGNQIESGYCSRRNDVCPRTFLPSRYGEDGNIKFFAGDHRVEHQPALTSLHTALVRLHNEVAHKLRCQDDETTFQDSEPMDHIIVDALINKLLALPPFDFGSDLHARNIKRGRDHGIPGYIFWFNRCAEKHQKPLIQTFHDLCSYMPISVVDTFKDLYENVEDIDLFPAGIAEFEVPGGLIGPTFACIIAEQFNHIKYGDRFWLYEKYYNFIEKLRSHKPLLCDIKNREYILLVFCFGFKIVRSIFLIYMSSSTKYEYDIWFIANHVLYFFSGGIGLNTIDLFFCIIRYILILMDSLEKKIILQKENTNSSSSKKLQNQQKKELCQNIEIEIFALKELTNEFYRLFGLVVCIFFLCDFVYIFSFVTKLTLETNYNFEEMIDKGSGFIYLFYIISISDLPQQKVS</sequence>
<feature type="transmembrane region" description="Helical" evidence="5">
    <location>
        <begin position="471"/>
        <end position="491"/>
    </location>
</feature>
<dbReference type="Gene3D" id="1.10.640.10">
    <property type="entry name" value="Haem peroxidase domain superfamily, animal type"/>
    <property type="match status" value="2"/>
</dbReference>
<dbReference type="GO" id="GO:0004601">
    <property type="term" value="F:peroxidase activity"/>
    <property type="evidence" value="ECO:0007669"/>
    <property type="project" value="UniProtKB-KW"/>
</dbReference>
<reference evidence="6 7" key="1">
    <citation type="journal article" date="2019" name="PLoS Biol.">
        <title>Sex chromosomes control vertical transmission of feminizing Wolbachia symbionts in an isopod.</title>
        <authorList>
            <person name="Becking T."/>
            <person name="Chebbi M.A."/>
            <person name="Giraud I."/>
            <person name="Moumen B."/>
            <person name="Laverre T."/>
            <person name="Caubet Y."/>
            <person name="Peccoud J."/>
            <person name="Gilbert C."/>
            <person name="Cordaux R."/>
        </authorList>
    </citation>
    <scope>NUCLEOTIDE SEQUENCE [LARGE SCALE GENOMIC DNA]</scope>
    <source>
        <strain evidence="6">ANa2</strain>
        <tissue evidence="6">Whole body excluding digestive tract and cuticle</tissue>
    </source>
</reference>
<comment type="caution">
    <text evidence="6">The sequence shown here is derived from an EMBL/GenBank/DDBJ whole genome shotgun (WGS) entry which is preliminary data.</text>
</comment>
<evidence type="ECO:0000313" key="7">
    <source>
        <dbReference type="Proteomes" id="UP000326759"/>
    </source>
</evidence>
<dbReference type="GO" id="GO:0005576">
    <property type="term" value="C:extracellular region"/>
    <property type="evidence" value="ECO:0007669"/>
    <property type="project" value="UniProtKB-SubCell"/>
</dbReference>